<sequence>MLRIARKTLHRLLTPSPTFWQKDALSMTLHDCLRMTGKLPQASAQHPAFRDDPGNRSQSHSVNKGIGLRKKFKQ</sequence>
<keyword evidence="3" id="KW-1185">Reference proteome</keyword>
<dbReference type="EMBL" id="FXUG01000014">
    <property type="protein sequence ID" value="SMP71305.1"/>
    <property type="molecule type" value="Genomic_DNA"/>
</dbReference>
<reference evidence="2 3" key="1">
    <citation type="submission" date="2017-05" db="EMBL/GenBank/DDBJ databases">
        <authorList>
            <person name="Varghese N."/>
            <person name="Submissions S."/>
        </authorList>
    </citation>
    <scope>NUCLEOTIDE SEQUENCE [LARGE SCALE GENOMIC DNA]</scope>
    <source>
        <strain evidence="2 3">DSM 25457</strain>
    </source>
</reference>
<comment type="caution">
    <text evidence="2">The sequence shown here is derived from an EMBL/GenBank/DDBJ whole genome shotgun (WGS) entry which is preliminary data.</text>
</comment>
<evidence type="ECO:0000313" key="3">
    <source>
        <dbReference type="Proteomes" id="UP001158067"/>
    </source>
</evidence>
<feature type="region of interest" description="Disordered" evidence="1">
    <location>
        <begin position="40"/>
        <end position="74"/>
    </location>
</feature>
<proteinExistence type="predicted"/>
<protein>
    <submittedName>
        <fullName evidence="2">Uncharacterized protein</fullName>
    </submittedName>
</protein>
<organism evidence="2 3">
    <name type="scientific">Neorhodopirellula lusitana</name>
    <dbReference type="NCBI Taxonomy" id="445327"/>
    <lineage>
        <taxon>Bacteria</taxon>
        <taxon>Pseudomonadati</taxon>
        <taxon>Planctomycetota</taxon>
        <taxon>Planctomycetia</taxon>
        <taxon>Pirellulales</taxon>
        <taxon>Pirellulaceae</taxon>
        <taxon>Neorhodopirellula</taxon>
    </lineage>
</organism>
<evidence type="ECO:0000313" key="2">
    <source>
        <dbReference type="EMBL" id="SMP71305.1"/>
    </source>
</evidence>
<dbReference type="Proteomes" id="UP001158067">
    <property type="component" value="Unassembled WGS sequence"/>
</dbReference>
<evidence type="ECO:0000256" key="1">
    <source>
        <dbReference type="SAM" id="MobiDB-lite"/>
    </source>
</evidence>
<gene>
    <name evidence="2" type="ORF">SAMN06265222_11423</name>
</gene>
<dbReference type="RefSeq" id="WP_283434420.1">
    <property type="nucleotide sequence ID" value="NZ_FXUG01000014.1"/>
</dbReference>
<name>A0ABY1QK35_9BACT</name>
<accession>A0ABY1QK35</accession>